<dbReference type="EMBL" id="CP029788">
    <property type="protein sequence ID" value="AWT42619.1"/>
    <property type="molecule type" value="Genomic_DNA"/>
</dbReference>
<evidence type="ECO:0000313" key="2">
    <source>
        <dbReference type="Proteomes" id="UP000247634"/>
    </source>
</evidence>
<dbReference type="AlphaFoldDB" id="A0A2U9NZ50"/>
<accession>A0A2U9NZ50</accession>
<reference evidence="1 2" key="1">
    <citation type="submission" date="2018-06" db="EMBL/GenBank/DDBJ databases">
        <title>The complete genome sequence of a nosiheptide producer Streptomyces actuosus ATCC 25421: deducing the ability of producing a new class III lantibiotics.</title>
        <authorList>
            <person name="Liu W."/>
            <person name="Sun F."/>
            <person name="Hu Y."/>
        </authorList>
    </citation>
    <scope>NUCLEOTIDE SEQUENCE [LARGE SCALE GENOMIC DNA]</scope>
    <source>
        <strain evidence="1 2">ATCC 25421</strain>
    </source>
</reference>
<name>A0A2U9NZ50_STRAS</name>
<gene>
    <name evidence="1" type="ORF">DMT42_10025</name>
</gene>
<organism evidence="1 2">
    <name type="scientific">Streptomyces actuosus</name>
    <dbReference type="NCBI Taxonomy" id="1885"/>
    <lineage>
        <taxon>Bacteria</taxon>
        <taxon>Bacillati</taxon>
        <taxon>Actinomycetota</taxon>
        <taxon>Actinomycetes</taxon>
        <taxon>Kitasatosporales</taxon>
        <taxon>Streptomycetaceae</taxon>
        <taxon>Streptomyces</taxon>
    </lineage>
</organism>
<dbReference type="KEGG" id="sact:DMT42_10025"/>
<dbReference type="OrthoDB" id="4211711at2"/>
<dbReference type="Proteomes" id="UP000247634">
    <property type="component" value="Chromosome"/>
</dbReference>
<protein>
    <submittedName>
        <fullName evidence="1">Uncharacterized protein</fullName>
    </submittedName>
</protein>
<evidence type="ECO:0000313" key="1">
    <source>
        <dbReference type="EMBL" id="AWT42619.1"/>
    </source>
</evidence>
<proteinExistence type="predicted"/>
<keyword evidence="2" id="KW-1185">Reference proteome</keyword>
<sequence>MWVMHVERVRGDYVAPEIVDLEDGSGCLFRIHEDDIDEDGVKPLADLLTEQAQRWAPRPAGSPPGPVIPVRWERVPNPPDPLAIGVEDGPECITYTVDPSLLSQRAADYLSRLDTERSPYWQRVPKGYHDHGNMDAGE</sequence>